<comment type="caution">
    <text evidence="4">The sequence shown here is derived from an EMBL/GenBank/DDBJ whole genome shotgun (WGS) entry which is preliminary data.</text>
</comment>
<dbReference type="SUPFAM" id="SSF47240">
    <property type="entry name" value="Ferritin-like"/>
    <property type="match status" value="1"/>
</dbReference>
<dbReference type="PANTHER" id="PTHR42932:SF1">
    <property type="entry name" value="GENERAL STRESS PROTEIN 20U"/>
    <property type="match status" value="1"/>
</dbReference>
<dbReference type="PROSITE" id="PS00819">
    <property type="entry name" value="DPS_2"/>
    <property type="match status" value="1"/>
</dbReference>
<evidence type="ECO:0000313" key="5">
    <source>
        <dbReference type="Proteomes" id="UP001300692"/>
    </source>
</evidence>
<sequence length="194" mass="22827">MFSLWNEYGIYSGVMKNNGTMNSDTLQLERTQIKKETKSSSRLGYTKLEIAELVEVMNRLLANYSVHYQKLRNFHWNVKGGDFFDIHEKFEEQYNYSKEAIDELAERIRVFNQTPLSTMKEYLETSDIKESGTDLSGMEMVREVIKDYEILLEHMFNVIEMAIEHGDSGTEDMVKGFVKRTEKNHWMMTAFSQQ</sequence>
<dbReference type="InterPro" id="IPR023188">
    <property type="entry name" value="DPS_DNA-bd_CS"/>
</dbReference>
<dbReference type="Proteomes" id="UP001300692">
    <property type="component" value="Unassembled WGS sequence"/>
</dbReference>
<dbReference type="RefSeq" id="WP_264136235.1">
    <property type="nucleotide sequence ID" value="NZ_JAOYOD010000001.1"/>
</dbReference>
<gene>
    <name evidence="4" type="ORF">N7U62_02170</name>
</gene>
<evidence type="ECO:0000313" key="4">
    <source>
        <dbReference type="EMBL" id="MCV9385446.1"/>
    </source>
</evidence>
<dbReference type="InterPro" id="IPR012347">
    <property type="entry name" value="Ferritin-like"/>
</dbReference>
<evidence type="ECO:0000256" key="2">
    <source>
        <dbReference type="RuleBase" id="RU003875"/>
    </source>
</evidence>
<proteinExistence type="inferred from homology"/>
<feature type="domain" description="Ferritin/DPS" evidence="3">
    <location>
        <begin position="57"/>
        <end position="191"/>
    </location>
</feature>
<reference evidence="4 5" key="1">
    <citation type="submission" date="2022-10" db="EMBL/GenBank/DDBJ databases">
        <title>Comparative genomics and taxonomic characterization of three novel marine species of genus Reichenbachiella exhibiting antioxidant and polysaccharide degradation activities.</title>
        <authorList>
            <person name="Muhammad N."/>
            <person name="Lee Y.-J."/>
            <person name="Ko J."/>
            <person name="Kim S.-G."/>
        </authorList>
    </citation>
    <scope>NUCLEOTIDE SEQUENCE [LARGE SCALE GENOMIC DNA]</scope>
    <source>
        <strain evidence="4 5">ABR2-5</strain>
    </source>
</reference>
<dbReference type="InterPro" id="IPR002177">
    <property type="entry name" value="DPS_DNA-bd"/>
</dbReference>
<accession>A0ABT3CP28</accession>
<dbReference type="Gene3D" id="1.20.1260.10">
    <property type="match status" value="1"/>
</dbReference>
<dbReference type="InterPro" id="IPR008331">
    <property type="entry name" value="Ferritin_DPS_dom"/>
</dbReference>
<keyword evidence="5" id="KW-1185">Reference proteome</keyword>
<dbReference type="EMBL" id="JAOYOD010000001">
    <property type="protein sequence ID" value="MCV9385446.1"/>
    <property type="molecule type" value="Genomic_DNA"/>
</dbReference>
<dbReference type="Pfam" id="PF00210">
    <property type="entry name" value="Ferritin"/>
    <property type="match status" value="1"/>
</dbReference>
<organism evidence="4 5">
    <name type="scientific">Reichenbachiella ulvae</name>
    <dbReference type="NCBI Taxonomy" id="2980104"/>
    <lineage>
        <taxon>Bacteria</taxon>
        <taxon>Pseudomonadati</taxon>
        <taxon>Bacteroidota</taxon>
        <taxon>Cytophagia</taxon>
        <taxon>Cytophagales</taxon>
        <taxon>Reichenbachiellaceae</taxon>
        <taxon>Reichenbachiella</taxon>
    </lineage>
</organism>
<evidence type="ECO:0000256" key="1">
    <source>
        <dbReference type="ARBA" id="ARBA00009497"/>
    </source>
</evidence>
<dbReference type="InterPro" id="IPR009078">
    <property type="entry name" value="Ferritin-like_SF"/>
</dbReference>
<dbReference type="PIRSF" id="PIRSF005900">
    <property type="entry name" value="Dps"/>
    <property type="match status" value="1"/>
</dbReference>
<dbReference type="CDD" id="cd01043">
    <property type="entry name" value="DPS"/>
    <property type="match status" value="1"/>
</dbReference>
<dbReference type="PANTHER" id="PTHR42932">
    <property type="entry name" value="GENERAL STRESS PROTEIN 20U"/>
    <property type="match status" value="1"/>
</dbReference>
<name>A0ABT3CP28_9BACT</name>
<comment type="similarity">
    <text evidence="1 2">Belongs to the Dps family.</text>
</comment>
<evidence type="ECO:0000259" key="3">
    <source>
        <dbReference type="Pfam" id="PF00210"/>
    </source>
</evidence>
<dbReference type="PRINTS" id="PR01346">
    <property type="entry name" value="HELNAPAPROT"/>
</dbReference>
<protein>
    <submittedName>
        <fullName evidence="4">DNA starvation/stationary phase protection protein</fullName>
    </submittedName>
</protein>